<dbReference type="Pfam" id="PF04978">
    <property type="entry name" value="MST"/>
    <property type="match status" value="1"/>
</dbReference>
<evidence type="ECO:0000313" key="2">
    <source>
        <dbReference type="Proteomes" id="UP001296706"/>
    </source>
</evidence>
<name>A0ABX1RNX4_9PSEU</name>
<dbReference type="RefSeq" id="WP_169400107.1">
    <property type="nucleotide sequence ID" value="NZ_BAAAJH010000030.1"/>
</dbReference>
<organism evidence="1 2">
    <name type="scientific">Pseudonocardia xinjiangensis</name>
    <dbReference type="NCBI Taxonomy" id="75289"/>
    <lineage>
        <taxon>Bacteria</taxon>
        <taxon>Bacillati</taxon>
        <taxon>Actinomycetota</taxon>
        <taxon>Actinomycetes</taxon>
        <taxon>Pseudonocardiales</taxon>
        <taxon>Pseudonocardiaceae</taxon>
        <taxon>Pseudonocardia</taxon>
    </lineage>
</organism>
<dbReference type="Proteomes" id="UP001296706">
    <property type="component" value="Unassembled WGS sequence"/>
</dbReference>
<accession>A0ABX1RNX4</accession>
<dbReference type="SUPFAM" id="SSF109854">
    <property type="entry name" value="DinB/YfiT-like putative metalloenzymes"/>
    <property type="match status" value="1"/>
</dbReference>
<proteinExistence type="predicted"/>
<dbReference type="EMBL" id="JAAXKY010000196">
    <property type="protein sequence ID" value="NMH82093.1"/>
    <property type="molecule type" value="Genomic_DNA"/>
</dbReference>
<dbReference type="InterPro" id="IPR007061">
    <property type="entry name" value="MST-like"/>
</dbReference>
<comment type="caution">
    <text evidence="1">The sequence shown here is derived from an EMBL/GenBank/DDBJ whole genome shotgun (WGS) entry which is preliminary data.</text>
</comment>
<protein>
    <submittedName>
        <fullName evidence="1">DinB family protein</fullName>
    </submittedName>
</protein>
<dbReference type="InterPro" id="IPR034660">
    <property type="entry name" value="DinB/YfiT-like"/>
</dbReference>
<evidence type="ECO:0000313" key="1">
    <source>
        <dbReference type="EMBL" id="NMH82093.1"/>
    </source>
</evidence>
<gene>
    <name evidence="1" type="ORF">HF577_34025</name>
</gene>
<keyword evidence="2" id="KW-1185">Reference proteome</keyword>
<reference evidence="1 2" key="1">
    <citation type="submission" date="2020-04" db="EMBL/GenBank/DDBJ databases">
        <authorList>
            <person name="Klaysubun C."/>
            <person name="Duangmal K."/>
            <person name="Lipun K."/>
        </authorList>
    </citation>
    <scope>NUCLEOTIDE SEQUENCE [LARGE SCALE GENOMIC DNA]</scope>
    <source>
        <strain evidence="1 2">JCM 11839</strain>
    </source>
</reference>
<dbReference type="Gene3D" id="1.20.120.450">
    <property type="entry name" value="dinb family like domain"/>
    <property type="match status" value="1"/>
</dbReference>
<sequence>MSLPFPAPTDHRATHADTLLSYLDYFRSVIVDKVHGLPDEELRASRLVSGWTPLGLIKHLTYVELRWMVWGFAGERVEHPWADSRNGQWFVSEDERPVDLIDDLHRQAARTRTIVRDHRLTDRGQPGPRWPDTEPATLERVLLHLIQEYARHAGHLDVVRELIDGRIGE</sequence>